<protein>
    <submittedName>
        <fullName evidence="6">LysR substrate-binding domain-containing protein</fullName>
    </submittedName>
</protein>
<evidence type="ECO:0000256" key="3">
    <source>
        <dbReference type="ARBA" id="ARBA00023125"/>
    </source>
</evidence>
<comment type="similarity">
    <text evidence="1">Belongs to the LysR transcriptional regulatory family.</text>
</comment>
<organism evidence="6">
    <name type="scientific">Arthrobacter sp. K5</name>
    <dbReference type="NCBI Taxonomy" id="2839623"/>
    <lineage>
        <taxon>Bacteria</taxon>
        <taxon>Bacillati</taxon>
        <taxon>Actinomycetota</taxon>
        <taxon>Actinomycetes</taxon>
        <taxon>Micrococcales</taxon>
        <taxon>Micrococcaceae</taxon>
        <taxon>Arthrobacter</taxon>
    </lineage>
</organism>
<evidence type="ECO:0000256" key="4">
    <source>
        <dbReference type="ARBA" id="ARBA00023163"/>
    </source>
</evidence>
<dbReference type="GO" id="GO:0003700">
    <property type="term" value="F:DNA-binding transcription factor activity"/>
    <property type="evidence" value="ECO:0007669"/>
    <property type="project" value="InterPro"/>
</dbReference>
<evidence type="ECO:0000259" key="5">
    <source>
        <dbReference type="PROSITE" id="PS50931"/>
    </source>
</evidence>
<dbReference type="InterPro" id="IPR005119">
    <property type="entry name" value="LysR_subst-bd"/>
</dbReference>
<sequence>MVEVRQARYFIAVAEELHFGRAADRLKMSQPPLSQAILQLERQLGATLLNRSSRSVLLTEAGHVFLEQCRILVGASERAREVAELASSGRSGTLRLGAVTSAFSELLPDVLRRFRESRPQVDLQVSEIDSHHGRDALMRRELDVAVIRQSVTGRQLKSLPLRRDHFVVAMPKDHRLAGGGKSGPEPVSLADFRDDPWVWLPRHISPDYHDELVAACRQAGFSPEAHHYANSIHSQLAMVECGLGVTLVPESSARQHPGSSIVWRELRRRVDLVELSVVSRAGGGEQLVEHFIECFRPEG</sequence>
<dbReference type="SUPFAM" id="SSF46785">
    <property type="entry name" value="Winged helix' DNA-binding domain"/>
    <property type="match status" value="1"/>
</dbReference>
<evidence type="ECO:0000256" key="1">
    <source>
        <dbReference type="ARBA" id="ARBA00009437"/>
    </source>
</evidence>
<keyword evidence="4" id="KW-0804">Transcription</keyword>
<gene>
    <name evidence="6" type="ORF">ABRP34_15710</name>
</gene>
<feature type="domain" description="HTH lysR-type" evidence="5">
    <location>
        <begin position="2"/>
        <end position="59"/>
    </location>
</feature>
<evidence type="ECO:0000313" key="6">
    <source>
        <dbReference type="EMBL" id="XCH10273.1"/>
    </source>
</evidence>
<proteinExistence type="inferred from homology"/>
<dbReference type="Pfam" id="PF00126">
    <property type="entry name" value="HTH_1"/>
    <property type="match status" value="1"/>
</dbReference>
<dbReference type="GO" id="GO:0003677">
    <property type="term" value="F:DNA binding"/>
    <property type="evidence" value="ECO:0007669"/>
    <property type="project" value="UniProtKB-KW"/>
</dbReference>
<dbReference type="CDD" id="cd08414">
    <property type="entry name" value="PBP2_LTTR_aromatics_like"/>
    <property type="match status" value="1"/>
</dbReference>
<dbReference type="GO" id="GO:0032993">
    <property type="term" value="C:protein-DNA complex"/>
    <property type="evidence" value="ECO:0007669"/>
    <property type="project" value="TreeGrafter"/>
</dbReference>
<dbReference type="EMBL" id="CP159279">
    <property type="protein sequence ID" value="XCH10273.1"/>
    <property type="molecule type" value="Genomic_DNA"/>
</dbReference>
<evidence type="ECO:0000256" key="2">
    <source>
        <dbReference type="ARBA" id="ARBA00023015"/>
    </source>
</evidence>
<dbReference type="AlphaFoldDB" id="A0AAU8EKY8"/>
<dbReference type="Pfam" id="PF03466">
    <property type="entry name" value="LysR_substrate"/>
    <property type="match status" value="1"/>
</dbReference>
<dbReference type="PANTHER" id="PTHR30346">
    <property type="entry name" value="TRANSCRIPTIONAL DUAL REGULATOR HCAR-RELATED"/>
    <property type="match status" value="1"/>
</dbReference>
<dbReference type="InterPro" id="IPR036388">
    <property type="entry name" value="WH-like_DNA-bd_sf"/>
</dbReference>
<dbReference type="InterPro" id="IPR036390">
    <property type="entry name" value="WH_DNA-bd_sf"/>
</dbReference>
<dbReference type="InterPro" id="IPR000847">
    <property type="entry name" value="LysR_HTH_N"/>
</dbReference>
<dbReference type="PRINTS" id="PR00039">
    <property type="entry name" value="HTHLYSR"/>
</dbReference>
<dbReference type="SUPFAM" id="SSF53850">
    <property type="entry name" value="Periplasmic binding protein-like II"/>
    <property type="match status" value="1"/>
</dbReference>
<accession>A0AAU8EKY8</accession>
<dbReference type="PROSITE" id="PS50931">
    <property type="entry name" value="HTH_LYSR"/>
    <property type="match status" value="1"/>
</dbReference>
<dbReference type="PANTHER" id="PTHR30346:SF0">
    <property type="entry name" value="HCA OPERON TRANSCRIPTIONAL ACTIVATOR HCAR"/>
    <property type="match status" value="1"/>
</dbReference>
<keyword evidence="2" id="KW-0805">Transcription regulation</keyword>
<dbReference type="RefSeq" id="WP_003805781.1">
    <property type="nucleotide sequence ID" value="NZ_CP159279.1"/>
</dbReference>
<dbReference type="FunFam" id="1.10.10.10:FF:000001">
    <property type="entry name" value="LysR family transcriptional regulator"/>
    <property type="match status" value="1"/>
</dbReference>
<dbReference type="Gene3D" id="3.40.190.10">
    <property type="entry name" value="Periplasmic binding protein-like II"/>
    <property type="match status" value="2"/>
</dbReference>
<name>A0AAU8EKY8_9MICC</name>
<dbReference type="Gene3D" id="1.10.10.10">
    <property type="entry name" value="Winged helix-like DNA-binding domain superfamily/Winged helix DNA-binding domain"/>
    <property type="match status" value="1"/>
</dbReference>
<reference evidence="6" key="1">
    <citation type="submission" date="2024-06" db="EMBL/GenBank/DDBJ databases">
        <title>Biodegradation of dimethachlon by Arthrobacter sp. K5: mechanistic insights and ecological implications.</title>
        <authorList>
            <person name="Hu S."/>
            <person name="Lu P."/>
        </authorList>
    </citation>
    <scope>NUCLEOTIDE SEQUENCE</scope>
    <source>
        <strain evidence="6">K5</strain>
    </source>
</reference>
<keyword evidence="3" id="KW-0238">DNA-binding</keyword>